<reference evidence="2 3" key="1">
    <citation type="submission" date="2020-02" db="EMBL/GenBank/DDBJ databases">
        <title>Parallel evolution in the integration of a co-obligate aphid symbiosis.</title>
        <authorList>
            <person name="Monnin D."/>
            <person name="Jackson R."/>
            <person name="Kiers E.T."/>
            <person name="Bunker M."/>
            <person name="Ellers J."/>
            <person name="Henry L.M."/>
        </authorList>
    </citation>
    <scope>NUCLEOTIDE SEQUENCE [LARGE SCALE GENOMIC DNA]</scope>
    <source>
        <strain evidence="2">AURT-53B</strain>
    </source>
</reference>
<evidence type="ECO:0008006" key="4">
    <source>
        <dbReference type="Google" id="ProtNLM"/>
    </source>
</evidence>
<dbReference type="InterPro" id="IPR028976">
    <property type="entry name" value="CheC-like_sf"/>
</dbReference>
<sequence>MGKSNRVNVINTIINKDKEIHNIFSIGEIKKLEQINKNFAEQIIIHFSNFVKNNVKLNFITIKIHSSENSKKDIKYLCSNKIDILNLNKKLFIFFSDNLLSLFIDLLFGGNGTYAEKMNDERKLTYVEESIAKKILQLIFRDYFKFFENIFSVDINTLNIKIVNIKKNNFVKENYINNDFHLSLNGIHIFFSILLPISIVKKYFQQNNSLKNNTTSLIKNINFAKSVSFTKLSDIELDIIIQFLMSSKIKYKSLSIGDILMVKSPDKVIAYSKKIPIFLGCYKNFNKKSVIFFKTFIDKNIDLHKYEEFFNE</sequence>
<dbReference type="SUPFAM" id="SSF103039">
    <property type="entry name" value="CheC-like"/>
    <property type="match status" value="1"/>
</dbReference>
<dbReference type="GO" id="GO:0071973">
    <property type="term" value="P:bacterial-type flagellum-dependent cell motility"/>
    <property type="evidence" value="ECO:0007669"/>
    <property type="project" value="InterPro"/>
</dbReference>
<dbReference type="AlphaFoldDB" id="A0AAJ4KUL5"/>
<dbReference type="Proteomes" id="UP000502374">
    <property type="component" value="Chromosome"/>
</dbReference>
<organism evidence="2 3">
    <name type="scientific">Buchnera aphidicola</name>
    <name type="common">Aphis urticata</name>
    <dbReference type="NCBI Taxonomy" id="2708353"/>
    <lineage>
        <taxon>Bacteria</taxon>
        <taxon>Pseudomonadati</taxon>
        <taxon>Pseudomonadota</taxon>
        <taxon>Gammaproteobacteria</taxon>
        <taxon>Enterobacterales</taxon>
        <taxon>Erwiniaceae</taxon>
        <taxon>Buchnera</taxon>
    </lineage>
</organism>
<gene>
    <name evidence="2" type="ORF">G4B00_00400</name>
</gene>
<dbReference type="GO" id="GO:0006935">
    <property type="term" value="P:chemotaxis"/>
    <property type="evidence" value="ECO:0007669"/>
    <property type="project" value="UniProtKB-KW"/>
</dbReference>
<proteinExistence type="predicted"/>
<dbReference type="InterPro" id="IPR001689">
    <property type="entry name" value="Flag_FliM"/>
</dbReference>
<evidence type="ECO:0000313" key="2">
    <source>
        <dbReference type="EMBL" id="QIQ41135.1"/>
    </source>
</evidence>
<dbReference type="GO" id="GO:0003774">
    <property type="term" value="F:cytoskeletal motor activity"/>
    <property type="evidence" value="ECO:0007669"/>
    <property type="project" value="InterPro"/>
</dbReference>
<dbReference type="Pfam" id="PF02154">
    <property type="entry name" value="FliM"/>
    <property type="match status" value="1"/>
</dbReference>
<evidence type="ECO:0000256" key="1">
    <source>
        <dbReference type="ARBA" id="ARBA00022500"/>
    </source>
</evidence>
<accession>A0AAJ4KUL5</accession>
<dbReference type="EMBL" id="CP048744">
    <property type="protein sequence ID" value="QIQ41135.1"/>
    <property type="molecule type" value="Genomic_DNA"/>
</dbReference>
<evidence type="ECO:0000313" key="3">
    <source>
        <dbReference type="Proteomes" id="UP000502374"/>
    </source>
</evidence>
<keyword evidence="1" id="KW-0145">Chemotaxis</keyword>
<dbReference type="Gene3D" id="3.40.1550.10">
    <property type="entry name" value="CheC-like"/>
    <property type="match status" value="1"/>
</dbReference>
<name>A0AAJ4KUL5_9GAMM</name>
<protein>
    <recommendedName>
        <fullName evidence="4">Flagellar motor switch protein FliM</fullName>
    </recommendedName>
</protein>
<dbReference type="GO" id="GO:0009425">
    <property type="term" value="C:bacterial-type flagellum basal body"/>
    <property type="evidence" value="ECO:0007669"/>
    <property type="project" value="InterPro"/>
</dbReference>